<reference evidence="1" key="1">
    <citation type="submission" date="2021-06" db="EMBL/GenBank/DDBJ databases">
        <title>Parelaphostrongylus tenuis whole genome reference sequence.</title>
        <authorList>
            <person name="Garwood T.J."/>
            <person name="Larsen P.A."/>
            <person name="Fountain-Jones N.M."/>
            <person name="Garbe J.R."/>
            <person name="Macchietto M.G."/>
            <person name="Kania S.A."/>
            <person name="Gerhold R.W."/>
            <person name="Richards J.E."/>
            <person name="Wolf T.M."/>
        </authorList>
    </citation>
    <scope>NUCLEOTIDE SEQUENCE</scope>
    <source>
        <strain evidence="1">MNPRO001-30</strain>
        <tissue evidence="1">Meninges</tissue>
    </source>
</reference>
<evidence type="ECO:0000313" key="2">
    <source>
        <dbReference type="Proteomes" id="UP001196413"/>
    </source>
</evidence>
<dbReference type="AlphaFoldDB" id="A0AAD5NCY8"/>
<dbReference type="EMBL" id="JAHQIW010005007">
    <property type="protein sequence ID" value="KAJ1364589.1"/>
    <property type="molecule type" value="Genomic_DNA"/>
</dbReference>
<organism evidence="1 2">
    <name type="scientific">Parelaphostrongylus tenuis</name>
    <name type="common">Meningeal worm</name>
    <dbReference type="NCBI Taxonomy" id="148309"/>
    <lineage>
        <taxon>Eukaryota</taxon>
        <taxon>Metazoa</taxon>
        <taxon>Ecdysozoa</taxon>
        <taxon>Nematoda</taxon>
        <taxon>Chromadorea</taxon>
        <taxon>Rhabditida</taxon>
        <taxon>Rhabditina</taxon>
        <taxon>Rhabditomorpha</taxon>
        <taxon>Strongyloidea</taxon>
        <taxon>Metastrongylidae</taxon>
        <taxon>Parelaphostrongylus</taxon>
    </lineage>
</organism>
<accession>A0AAD5NCY8</accession>
<proteinExistence type="predicted"/>
<keyword evidence="2" id="KW-1185">Reference proteome</keyword>
<dbReference type="Proteomes" id="UP001196413">
    <property type="component" value="Unassembled WGS sequence"/>
</dbReference>
<comment type="caution">
    <text evidence="1">The sequence shown here is derived from an EMBL/GenBank/DDBJ whole genome shotgun (WGS) entry which is preliminary data.</text>
</comment>
<name>A0AAD5NCY8_PARTN</name>
<protein>
    <submittedName>
        <fullName evidence="1">Uncharacterized protein</fullName>
    </submittedName>
</protein>
<gene>
    <name evidence="1" type="ORF">KIN20_024711</name>
</gene>
<evidence type="ECO:0000313" key="1">
    <source>
        <dbReference type="EMBL" id="KAJ1364589.1"/>
    </source>
</evidence>
<sequence length="129" mass="14087">MKDYKRYAVVADETSTPIPLFEPTPSLLNSLGSGGEGEFAWCLKPPLRQRAIPMPPVIWAIAARSALGCRSPTLGGWKPVISTVGCGETLALLPYLPDSSWKARLGRHTEWQSTPVILACENPMDKKKP</sequence>